<protein>
    <submittedName>
        <fullName evidence="1">Uncharacterized protein</fullName>
    </submittedName>
</protein>
<reference evidence="1" key="1">
    <citation type="submission" date="2020-07" db="EMBL/GenBank/DDBJ databases">
        <title>The High-quality genome of the commercially important snow crab, Chionoecetes opilio.</title>
        <authorList>
            <person name="Jeong J.-H."/>
            <person name="Ryu S."/>
        </authorList>
    </citation>
    <scope>NUCLEOTIDE SEQUENCE</scope>
    <source>
        <strain evidence="1">MADBK_172401_WGS</strain>
        <tissue evidence="1">Digestive gland</tissue>
    </source>
</reference>
<keyword evidence="2" id="KW-1185">Reference proteome</keyword>
<evidence type="ECO:0000313" key="2">
    <source>
        <dbReference type="Proteomes" id="UP000770661"/>
    </source>
</evidence>
<name>A0A8J4XKT8_CHIOP</name>
<dbReference type="EMBL" id="JACEEZ010025166">
    <property type="protein sequence ID" value="KAG0703937.1"/>
    <property type="molecule type" value="Genomic_DNA"/>
</dbReference>
<dbReference type="AlphaFoldDB" id="A0A8J4XKT8"/>
<dbReference type="Proteomes" id="UP000770661">
    <property type="component" value="Unassembled WGS sequence"/>
</dbReference>
<organism evidence="1 2">
    <name type="scientific">Chionoecetes opilio</name>
    <name type="common">Atlantic snow crab</name>
    <name type="synonym">Cancer opilio</name>
    <dbReference type="NCBI Taxonomy" id="41210"/>
    <lineage>
        <taxon>Eukaryota</taxon>
        <taxon>Metazoa</taxon>
        <taxon>Ecdysozoa</taxon>
        <taxon>Arthropoda</taxon>
        <taxon>Crustacea</taxon>
        <taxon>Multicrustacea</taxon>
        <taxon>Malacostraca</taxon>
        <taxon>Eumalacostraca</taxon>
        <taxon>Eucarida</taxon>
        <taxon>Decapoda</taxon>
        <taxon>Pleocyemata</taxon>
        <taxon>Brachyura</taxon>
        <taxon>Eubrachyura</taxon>
        <taxon>Majoidea</taxon>
        <taxon>Majidae</taxon>
        <taxon>Chionoecetes</taxon>
    </lineage>
</organism>
<comment type="caution">
    <text evidence="1">The sequence shown here is derived from an EMBL/GenBank/DDBJ whole genome shotgun (WGS) entry which is preliminary data.</text>
</comment>
<proteinExistence type="predicted"/>
<evidence type="ECO:0000313" key="1">
    <source>
        <dbReference type="EMBL" id="KAG0703937.1"/>
    </source>
</evidence>
<gene>
    <name evidence="1" type="ORF">GWK47_024794</name>
</gene>
<sequence>MKPMSSTRSTDKLWLVGAPATQELPSVFSRTVRSPVVFLQYQRKLNPRCIWLSQFGDGIHVHISTLRQYSTICRVISSRKYSVCAKSTKD</sequence>
<accession>A0A8J4XKT8</accession>